<feature type="coiled-coil region" evidence="4">
    <location>
        <begin position="382"/>
        <end position="409"/>
    </location>
</feature>
<dbReference type="Pfam" id="PF21673">
    <property type="entry name" value="CCDC93_N"/>
    <property type="match status" value="1"/>
</dbReference>
<proteinExistence type="inferred from homology"/>
<evidence type="ECO:0000256" key="3">
    <source>
        <dbReference type="ARBA" id="ARBA00023054"/>
    </source>
</evidence>
<feature type="coiled-coil region" evidence="4">
    <location>
        <begin position="536"/>
        <end position="591"/>
    </location>
</feature>
<keyword evidence="3 4" id="KW-0175">Coiled coil</keyword>
<protein>
    <recommendedName>
        <fullName evidence="2">Coiled-coil domain-containing protein 93</fullName>
    </recommendedName>
</protein>
<dbReference type="Proteomes" id="UP001108240">
    <property type="component" value="Unplaced"/>
</dbReference>
<reference evidence="7" key="2">
    <citation type="submission" date="2025-09" db="UniProtKB">
        <authorList>
            <consortium name="Ensembl"/>
        </authorList>
    </citation>
    <scope>IDENTIFICATION</scope>
</reference>
<accession>A0A8C1FRL3</accession>
<dbReference type="Pfam" id="PF09762">
    <property type="entry name" value="CCDC93_CC"/>
    <property type="match status" value="1"/>
</dbReference>
<dbReference type="GO" id="GO:0006893">
    <property type="term" value="P:Golgi to plasma membrane transport"/>
    <property type="evidence" value="ECO:0007669"/>
    <property type="project" value="TreeGrafter"/>
</dbReference>
<evidence type="ECO:0000313" key="8">
    <source>
        <dbReference type="Proteomes" id="UP001108240"/>
    </source>
</evidence>
<dbReference type="InterPro" id="IPR019159">
    <property type="entry name" value="CCDC93_CC"/>
</dbReference>
<reference evidence="7" key="1">
    <citation type="submission" date="2025-08" db="UniProtKB">
        <authorList>
            <consortium name="Ensembl"/>
        </authorList>
    </citation>
    <scope>IDENTIFICATION</scope>
</reference>
<keyword evidence="8" id="KW-1185">Reference proteome</keyword>
<feature type="domain" description="CCDC93 coiled-coil" evidence="5">
    <location>
        <begin position="166"/>
        <end position="587"/>
    </location>
</feature>
<evidence type="ECO:0000259" key="5">
    <source>
        <dbReference type="Pfam" id="PF09762"/>
    </source>
</evidence>
<comment type="similarity">
    <text evidence="1">Belongs to the CCDC93 family.</text>
</comment>
<evidence type="ECO:0000313" key="7">
    <source>
        <dbReference type="Ensembl" id="ENSCCRP00000096251.2"/>
    </source>
</evidence>
<sequence>GGHLCVETREDEEQSVKLAEILELLLAAGYFRARIKGLSPFDKVVGGLTWCITTCNFDIDVDLLFQENSTIGQKIALTEKIVSVLPKMKCPHRLEPHQIQGLDFIHIFPVVQWLVKKAIETREEMGDYVRSYSISQFQKTHAFPEDEEFELRKERAICTVMNVCEVYAPQRRYKRQVDAGELLDEESRVHSTLLEFGRYSISSFTGPGNFVLSSCPAGMEQKQVLAQGTQGVPPGMAQVSEEEDLQAAEEVSKDHMKLHLGKLSASTVGQIVGLQSEEIKQIATEYAEKAERSVEDRPERFGPAQQHRRQLASLNKQITQKTKELEEVIPHSYTYLTLQISHSLELNSLEDVESQADSGLLEKLRALVAMNENLKHQEQTFRSHCREEMTRLQQNIEELKLEYGEEGDEKKTYPLHVCYTADREKLQKIRLLMARRNREIAILQRKIDEVPSRAELTQYQKRFIELYSQVSATHKETKQFFTLYNTLDDKKVYLEKEVNLLNSIHDHFQQAMASSGSKEQFLRQMEQIVEGIKQSRIKMEKKRQENKMRRDQLNDEYLELLDKQRLYFKTVKDFKEECRKNEMLLSKLRAKGAS</sequence>
<evidence type="ECO:0000259" key="6">
    <source>
        <dbReference type="Pfam" id="PF21673"/>
    </source>
</evidence>
<name>A0A8C1FRL3_CYPCA</name>
<organism evidence="7 8">
    <name type="scientific">Cyprinus carpio carpio</name>
    <dbReference type="NCBI Taxonomy" id="630221"/>
    <lineage>
        <taxon>Eukaryota</taxon>
        <taxon>Metazoa</taxon>
        <taxon>Chordata</taxon>
        <taxon>Craniata</taxon>
        <taxon>Vertebrata</taxon>
        <taxon>Euteleostomi</taxon>
        <taxon>Actinopterygii</taxon>
        <taxon>Neopterygii</taxon>
        <taxon>Teleostei</taxon>
        <taxon>Ostariophysi</taxon>
        <taxon>Cypriniformes</taxon>
        <taxon>Cyprinidae</taxon>
        <taxon>Cyprininae</taxon>
        <taxon>Cyprinus</taxon>
    </lineage>
</organism>
<evidence type="ECO:0000256" key="1">
    <source>
        <dbReference type="ARBA" id="ARBA00007219"/>
    </source>
</evidence>
<dbReference type="InterPro" id="IPR039116">
    <property type="entry name" value="CCDC93"/>
</dbReference>
<dbReference type="GeneTree" id="ENSGT00390000011294"/>
<dbReference type="PANTHER" id="PTHR16441:SF0">
    <property type="entry name" value="COILED-COIL DOMAIN-CONTAINING PROTEIN 93"/>
    <property type="match status" value="1"/>
</dbReference>
<feature type="domain" description="CCDC93 N-terminal" evidence="6">
    <location>
        <begin position="13"/>
        <end position="119"/>
    </location>
</feature>
<dbReference type="AlphaFoldDB" id="A0A8C1FRL3"/>
<evidence type="ECO:0000256" key="4">
    <source>
        <dbReference type="SAM" id="Coils"/>
    </source>
</evidence>
<dbReference type="PANTHER" id="PTHR16441">
    <property type="entry name" value="FIDIPIDINE"/>
    <property type="match status" value="1"/>
</dbReference>
<evidence type="ECO:0000256" key="2">
    <source>
        <dbReference type="ARBA" id="ARBA00016765"/>
    </source>
</evidence>
<dbReference type="Ensembl" id="ENSCCRT00000104457.2">
    <property type="protein sequence ID" value="ENSCCRP00000096251.2"/>
    <property type="gene ID" value="ENSCCRG00000051767.2"/>
</dbReference>
<dbReference type="InterPro" id="IPR048747">
    <property type="entry name" value="CCDC93_N"/>
</dbReference>